<comment type="caution">
    <text evidence="1">The sequence shown here is derived from an EMBL/GenBank/DDBJ whole genome shotgun (WGS) entry which is preliminary data.</text>
</comment>
<organism evidence="1 2">
    <name type="scientific">Amphibiibacter pelophylacis</name>
    <dbReference type="NCBI Taxonomy" id="1799477"/>
    <lineage>
        <taxon>Bacteria</taxon>
        <taxon>Pseudomonadati</taxon>
        <taxon>Pseudomonadota</taxon>
        <taxon>Betaproteobacteria</taxon>
        <taxon>Burkholderiales</taxon>
        <taxon>Sphaerotilaceae</taxon>
        <taxon>Amphibiibacter</taxon>
    </lineage>
</organism>
<keyword evidence="2" id="KW-1185">Reference proteome</keyword>
<dbReference type="EMBL" id="JAWDIE010000024">
    <property type="protein sequence ID" value="MEJ7139348.1"/>
    <property type="molecule type" value="Genomic_DNA"/>
</dbReference>
<evidence type="ECO:0000313" key="1">
    <source>
        <dbReference type="EMBL" id="MEJ7139348.1"/>
    </source>
</evidence>
<gene>
    <name evidence="1" type="ORF">RV045_13055</name>
</gene>
<proteinExistence type="predicted"/>
<accession>A0ACC6P549</accession>
<protein>
    <submittedName>
        <fullName evidence="1">HD domain-containing protein</fullName>
    </submittedName>
</protein>
<name>A0ACC6P549_9BURK</name>
<dbReference type="Proteomes" id="UP001364695">
    <property type="component" value="Unassembled WGS sequence"/>
</dbReference>
<sequence length="430" mass="48127">MPFSELAALDHPDRHSAVLQHLTVFCESSEVLIEEDVFDPKGHLLLQRGRRLTSQLAASFKGRELYHPLERCLRVRNGLYSSLRERARSHIDQDELMQRLLPTQEMRHDVITLIGELRLNPTLEWLLTCLDVTHKGALNHHIGVAAMSCMTAMQAKLPETELRKVVAAAMFHDIGDLYIAPDPAGGKGELTLERWGQMVLHPLISRNILTDFALLPADVTQAVAEHHERSNGGGYPHKTSSLSQLGSILAISEALIGVLGSGGNSGRRAYMALHFERDEFANGVASLLTPFLTHIDVQNTAPDNVDPMKLMPKLKALTTLMANAERLVEDIRENPVNADLLAHIRARLQRLNSTLNATGMSDPVMLFEQILEGHDTRMLLEMDMTTREIIWRLRYLARSVSLDLAPMPPMHQKLFEPFLELLSKTPDARG</sequence>
<reference evidence="1" key="1">
    <citation type="submission" date="2023-10" db="EMBL/GenBank/DDBJ databases">
        <title>Amphibacter perezi, gen. nov., sp. nov. a novel taxa of the family Comamonadaceae, class Betaproteobacteria isolated from the skin microbiota of Pelophylax perezi from different populations.</title>
        <authorList>
            <person name="Costa S."/>
            <person name="Proenca D.N."/>
            <person name="Lopes I."/>
            <person name="Morais P.V."/>
        </authorList>
    </citation>
    <scope>NUCLEOTIDE SEQUENCE</scope>
    <source>
        <strain evidence="1">SL12-8</strain>
    </source>
</reference>
<evidence type="ECO:0000313" key="2">
    <source>
        <dbReference type="Proteomes" id="UP001364695"/>
    </source>
</evidence>